<evidence type="ECO:0000256" key="5">
    <source>
        <dbReference type="SAM" id="MobiDB-lite"/>
    </source>
</evidence>
<accession>A0ABZ2KLY8</accession>
<evidence type="ECO:0000313" key="7">
    <source>
        <dbReference type="EMBL" id="WXA99673.1"/>
    </source>
</evidence>
<evidence type="ECO:0000313" key="8">
    <source>
        <dbReference type="Proteomes" id="UP001379533"/>
    </source>
</evidence>
<dbReference type="InterPro" id="IPR029052">
    <property type="entry name" value="Metallo-depent_PP-like"/>
</dbReference>
<dbReference type="Proteomes" id="UP001379533">
    <property type="component" value="Chromosome"/>
</dbReference>
<evidence type="ECO:0000256" key="4">
    <source>
        <dbReference type="ARBA" id="ARBA00025742"/>
    </source>
</evidence>
<feature type="domain" description="Calcineurin-like phosphoesterase" evidence="6">
    <location>
        <begin position="133"/>
        <end position="332"/>
    </location>
</feature>
<keyword evidence="8" id="KW-1185">Reference proteome</keyword>
<keyword evidence="1" id="KW-0479">Metal-binding</keyword>
<comment type="similarity">
    <text evidence="4">Belongs to the cyclic nucleotide phosphodiesterase class-III family.</text>
</comment>
<gene>
    <name evidence="7" type="ORF">LZC95_23010</name>
</gene>
<evidence type="ECO:0000256" key="3">
    <source>
        <dbReference type="ARBA" id="ARBA00023004"/>
    </source>
</evidence>
<sequence>MSRSSFVLAHVSDLHVSTFGDTFHDRARIVKRSVHLADADSSRYEEKWSEAGWRVLHQRGARPARLALIDPEGYAHAVPSTRESGGIVDPVERAAAKACRLEARRANTLAQAVPSDGALRTLQQATPKNSNVRLLRAVRYVEESDADAVIITGDITDDGDGYELVEAAFQRWKDKGRLFAIPGNHDLYLFPLAGSGRPRPTSDIKRAAWKAFAARIGLHIEPCGAWFNVMADGEVAFIGLDSCARPQRRFFRHNGAIGPEQIEYMRGVAETPEWKGARHRLVALHHHVVPLPHGVGRRAPSEIGMRLDDARTVAEVFNEIGATLVMHGHRHISEERQPAGVDFRLLASPSLTLGCRSGDAPSFWRVEMGKNVHAERVRLPIEAVEQENDPGTDDMSAGPADE</sequence>
<protein>
    <submittedName>
        <fullName evidence="7">Metallophosphoesterase</fullName>
    </submittedName>
</protein>
<dbReference type="RefSeq" id="WP_394850314.1">
    <property type="nucleotide sequence ID" value="NZ_CP089982.1"/>
</dbReference>
<dbReference type="PANTHER" id="PTHR42988:SF2">
    <property type="entry name" value="CYCLIC NUCLEOTIDE PHOSPHODIESTERASE CBUA0032-RELATED"/>
    <property type="match status" value="1"/>
</dbReference>
<name>A0ABZ2KLY8_9BACT</name>
<dbReference type="EMBL" id="CP089982">
    <property type="protein sequence ID" value="WXA99673.1"/>
    <property type="molecule type" value="Genomic_DNA"/>
</dbReference>
<evidence type="ECO:0000256" key="1">
    <source>
        <dbReference type="ARBA" id="ARBA00022723"/>
    </source>
</evidence>
<evidence type="ECO:0000259" key="6">
    <source>
        <dbReference type="Pfam" id="PF00149"/>
    </source>
</evidence>
<dbReference type="Pfam" id="PF00149">
    <property type="entry name" value="Metallophos"/>
    <property type="match status" value="1"/>
</dbReference>
<organism evidence="7 8">
    <name type="scientific">Pendulispora brunnea</name>
    <dbReference type="NCBI Taxonomy" id="2905690"/>
    <lineage>
        <taxon>Bacteria</taxon>
        <taxon>Pseudomonadati</taxon>
        <taxon>Myxococcota</taxon>
        <taxon>Myxococcia</taxon>
        <taxon>Myxococcales</taxon>
        <taxon>Sorangiineae</taxon>
        <taxon>Pendulisporaceae</taxon>
        <taxon>Pendulispora</taxon>
    </lineage>
</organism>
<evidence type="ECO:0000256" key="2">
    <source>
        <dbReference type="ARBA" id="ARBA00022801"/>
    </source>
</evidence>
<dbReference type="InterPro" id="IPR004843">
    <property type="entry name" value="Calcineurin-like_PHP"/>
</dbReference>
<dbReference type="InterPro" id="IPR050884">
    <property type="entry name" value="CNP_phosphodiesterase-III"/>
</dbReference>
<dbReference type="SUPFAM" id="SSF56300">
    <property type="entry name" value="Metallo-dependent phosphatases"/>
    <property type="match status" value="1"/>
</dbReference>
<dbReference type="PANTHER" id="PTHR42988">
    <property type="entry name" value="PHOSPHOHYDROLASE"/>
    <property type="match status" value="1"/>
</dbReference>
<reference evidence="7 8" key="1">
    <citation type="submission" date="2021-12" db="EMBL/GenBank/DDBJ databases">
        <title>Discovery of the Pendulisporaceae a myxobacterial family with distinct sporulation behavior and unique specialized metabolism.</title>
        <authorList>
            <person name="Garcia R."/>
            <person name="Popoff A."/>
            <person name="Bader C.D."/>
            <person name="Loehr J."/>
            <person name="Walesch S."/>
            <person name="Walt C."/>
            <person name="Boldt J."/>
            <person name="Bunk B."/>
            <person name="Haeckl F.J.F.P.J."/>
            <person name="Gunesch A.P."/>
            <person name="Birkelbach J."/>
            <person name="Nuebel U."/>
            <person name="Pietschmann T."/>
            <person name="Bach T."/>
            <person name="Mueller R."/>
        </authorList>
    </citation>
    <scope>NUCLEOTIDE SEQUENCE [LARGE SCALE GENOMIC DNA]</scope>
    <source>
        <strain evidence="7 8">MSr12523</strain>
    </source>
</reference>
<feature type="region of interest" description="Disordered" evidence="5">
    <location>
        <begin position="382"/>
        <end position="402"/>
    </location>
</feature>
<keyword evidence="2" id="KW-0378">Hydrolase</keyword>
<dbReference type="Gene3D" id="3.60.21.10">
    <property type="match status" value="1"/>
</dbReference>
<keyword evidence="3" id="KW-0408">Iron</keyword>
<proteinExistence type="inferred from homology"/>